<evidence type="ECO:0000256" key="2">
    <source>
        <dbReference type="ARBA" id="ARBA00022654"/>
    </source>
</evidence>
<name>A0A1H8N792_9BACL</name>
<keyword evidence="3" id="KW-0645">Protease</keyword>
<evidence type="ECO:0000256" key="7">
    <source>
        <dbReference type="ARBA" id="ARBA00023136"/>
    </source>
</evidence>
<dbReference type="InterPro" id="IPR006741">
    <property type="entry name" value="AgrB"/>
</dbReference>
<dbReference type="GO" id="GO:0009372">
    <property type="term" value="P:quorum sensing"/>
    <property type="evidence" value="ECO:0007669"/>
    <property type="project" value="UniProtKB-KW"/>
</dbReference>
<keyword evidence="2" id="KW-0673">Quorum sensing</keyword>
<dbReference type="Proteomes" id="UP000198809">
    <property type="component" value="Unassembled WGS sequence"/>
</dbReference>
<keyword evidence="4 8" id="KW-0812">Transmembrane</keyword>
<dbReference type="EMBL" id="CP076607">
    <property type="protein sequence ID" value="QWU14751.1"/>
    <property type="molecule type" value="Genomic_DNA"/>
</dbReference>
<dbReference type="Proteomes" id="UP000683429">
    <property type="component" value="Chromosome"/>
</dbReference>
<dbReference type="GO" id="GO:0008233">
    <property type="term" value="F:peptidase activity"/>
    <property type="evidence" value="ECO:0007669"/>
    <property type="project" value="UniProtKB-KW"/>
</dbReference>
<dbReference type="SMART" id="SM00793">
    <property type="entry name" value="AgrB"/>
    <property type="match status" value="1"/>
</dbReference>
<dbReference type="RefSeq" id="WP_175491849.1">
    <property type="nucleotide sequence ID" value="NZ_CP076607.1"/>
</dbReference>
<gene>
    <name evidence="9" type="ORF">KP014_22925</name>
    <name evidence="10" type="ORF">SAMN04487895_10693</name>
</gene>
<feature type="transmembrane region" description="Helical" evidence="8">
    <location>
        <begin position="80"/>
        <end position="96"/>
    </location>
</feature>
<dbReference type="STRING" id="1333845.SAMN04487895_10693"/>
<keyword evidence="5" id="KW-0378">Hydrolase</keyword>
<proteinExistence type="predicted"/>
<dbReference type="EMBL" id="FODH01000006">
    <property type="protein sequence ID" value="SEO25485.1"/>
    <property type="molecule type" value="Genomic_DNA"/>
</dbReference>
<evidence type="ECO:0000313" key="9">
    <source>
        <dbReference type="EMBL" id="QWU14751.1"/>
    </source>
</evidence>
<dbReference type="AlphaFoldDB" id="A0A1H8N792"/>
<feature type="transmembrane region" description="Helical" evidence="8">
    <location>
        <begin position="21"/>
        <end position="41"/>
    </location>
</feature>
<dbReference type="Pfam" id="PF04647">
    <property type="entry name" value="AgrB"/>
    <property type="match status" value="1"/>
</dbReference>
<evidence type="ECO:0000256" key="5">
    <source>
        <dbReference type="ARBA" id="ARBA00022801"/>
    </source>
</evidence>
<evidence type="ECO:0000256" key="6">
    <source>
        <dbReference type="ARBA" id="ARBA00022989"/>
    </source>
</evidence>
<keyword evidence="12" id="KW-1185">Reference proteome</keyword>
<organism evidence="10 11">
    <name type="scientific">Paenibacillus sophorae</name>
    <dbReference type="NCBI Taxonomy" id="1333845"/>
    <lineage>
        <taxon>Bacteria</taxon>
        <taxon>Bacillati</taxon>
        <taxon>Bacillota</taxon>
        <taxon>Bacilli</taxon>
        <taxon>Bacillales</taxon>
        <taxon>Paenibacillaceae</taxon>
        <taxon>Paenibacillus</taxon>
    </lineage>
</organism>
<evidence type="ECO:0000256" key="4">
    <source>
        <dbReference type="ARBA" id="ARBA00022692"/>
    </source>
</evidence>
<dbReference type="GO" id="GO:0006508">
    <property type="term" value="P:proteolysis"/>
    <property type="evidence" value="ECO:0007669"/>
    <property type="project" value="UniProtKB-KW"/>
</dbReference>
<feature type="transmembrane region" description="Helical" evidence="8">
    <location>
        <begin position="47"/>
        <end position="68"/>
    </location>
</feature>
<evidence type="ECO:0000256" key="1">
    <source>
        <dbReference type="ARBA" id="ARBA00022475"/>
    </source>
</evidence>
<reference evidence="9 12" key="2">
    <citation type="submission" date="2021-06" db="EMBL/GenBank/DDBJ databases">
        <title>Whole genome sequence of Paenibacillus sophorae DSM23020 for comparative genomics.</title>
        <authorList>
            <person name="Kim M.-J."/>
            <person name="Lee G."/>
            <person name="Shin J.-H."/>
        </authorList>
    </citation>
    <scope>NUCLEOTIDE SEQUENCE [LARGE SCALE GENOMIC DNA]</scope>
    <source>
        <strain evidence="9 12">DSM 23020</strain>
    </source>
</reference>
<evidence type="ECO:0000313" key="12">
    <source>
        <dbReference type="Proteomes" id="UP000683429"/>
    </source>
</evidence>
<accession>A0A1H8N792</accession>
<sequence length="171" mass="19228">MEILSYKIAKAIKKANPLETQSIEIMQYSLSIIINTLFIFLSSAILSLFFGTLLQTITVFFSLSLLRLCSGGVHFKTSRACNLFSIFLCVSIPILSNYLTEIIWICNLTSLVIMILFAPNPDVNSQIPKRLYPYLKIASVILVLFSLCNNSPVIGLAFFIQSLTVIPLRRR</sequence>
<evidence type="ECO:0000256" key="8">
    <source>
        <dbReference type="SAM" id="Phobius"/>
    </source>
</evidence>
<keyword evidence="7 8" id="KW-0472">Membrane</keyword>
<keyword evidence="6 8" id="KW-1133">Transmembrane helix</keyword>
<evidence type="ECO:0000313" key="10">
    <source>
        <dbReference type="EMBL" id="SEO25485.1"/>
    </source>
</evidence>
<reference evidence="10 11" key="1">
    <citation type="submission" date="2016-10" db="EMBL/GenBank/DDBJ databases">
        <authorList>
            <person name="de Groot N.N."/>
        </authorList>
    </citation>
    <scope>NUCLEOTIDE SEQUENCE [LARGE SCALE GENOMIC DNA]</scope>
    <source>
        <strain evidence="10 11">CGMCC 1.10238</strain>
    </source>
</reference>
<dbReference type="GO" id="GO:0016020">
    <property type="term" value="C:membrane"/>
    <property type="evidence" value="ECO:0007669"/>
    <property type="project" value="InterPro"/>
</dbReference>
<evidence type="ECO:0000256" key="3">
    <source>
        <dbReference type="ARBA" id="ARBA00022670"/>
    </source>
</evidence>
<keyword evidence="1" id="KW-1003">Cell membrane</keyword>
<protein>
    <submittedName>
        <fullName evidence="9 10">Accessory gene regulator B</fullName>
    </submittedName>
</protein>
<evidence type="ECO:0000313" key="11">
    <source>
        <dbReference type="Proteomes" id="UP000198809"/>
    </source>
</evidence>